<dbReference type="RefSeq" id="WP_121064582.1">
    <property type="nucleotide sequence ID" value="NZ_RBIQ01000007.1"/>
</dbReference>
<dbReference type="AlphaFoldDB" id="A0A495EE58"/>
<evidence type="ECO:0000313" key="1">
    <source>
        <dbReference type="EMBL" id="RKR14939.1"/>
    </source>
</evidence>
<protein>
    <recommendedName>
        <fullName evidence="3">IPExxxVDY family protein</fullName>
    </recommendedName>
</protein>
<dbReference type="NCBIfam" id="NF033205">
    <property type="entry name" value="IPExxxVDY"/>
    <property type="match status" value="1"/>
</dbReference>
<evidence type="ECO:0000313" key="2">
    <source>
        <dbReference type="Proteomes" id="UP000269412"/>
    </source>
</evidence>
<gene>
    <name evidence="1" type="ORF">CLV91_1020</name>
</gene>
<sequence>MVAVHKITEDFYEDNFILIALHSSLPDYALTYAINSSLKASFIRSKKDLDLSNIISFPFFEWEDEINDRYWTLITNSSRNKENIITADLFKDEVTFTRHYLVPEHKEIDYFLKIEEEDAYMVEDLLKALTTIPKIITAYKIDAENLKSKNNLIF</sequence>
<organism evidence="1 2">
    <name type="scientific">Maribacter vaceletii</name>
    <dbReference type="NCBI Taxonomy" id="1206816"/>
    <lineage>
        <taxon>Bacteria</taxon>
        <taxon>Pseudomonadati</taxon>
        <taxon>Bacteroidota</taxon>
        <taxon>Flavobacteriia</taxon>
        <taxon>Flavobacteriales</taxon>
        <taxon>Flavobacteriaceae</taxon>
        <taxon>Maribacter</taxon>
    </lineage>
</organism>
<dbReference type="InterPro" id="IPR047690">
    <property type="entry name" value="IPExxxVDY_fam"/>
</dbReference>
<comment type="caution">
    <text evidence="1">The sequence shown here is derived from an EMBL/GenBank/DDBJ whole genome shotgun (WGS) entry which is preliminary data.</text>
</comment>
<dbReference type="EMBL" id="RBIQ01000007">
    <property type="protein sequence ID" value="RKR14939.1"/>
    <property type="molecule type" value="Genomic_DNA"/>
</dbReference>
<reference evidence="1 2" key="1">
    <citation type="submission" date="2018-10" db="EMBL/GenBank/DDBJ databases">
        <title>Genomic Encyclopedia of Archaeal and Bacterial Type Strains, Phase II (KMG-II): from individual species to whole genera.</title>
        <authorList>
            <person name="Goeker M."/>
        </authorList>
    </citation>
    <scope>NUCLEOTIDE SEQUENCE [LARGE SCALE GENOMIC DNA]</scope>
    <source>
        <strain evidence="1 2">DSM 25230</strain>
    </source>
</reference>
<proteinExistence type="predicted"/>
<dbReference type="OrthoDB" id="676614at2"/>
<keyword evidence="2" id="KW-1185">Reference proteome</keyword>
<evidence type="ECO:0008006" key="3">
    <source>
        <dbReference type="Google" id="ProtNLM"/>
    </source>
</evidence>
<accession>A0A495EE58</accession>
<name>A0A495EE58_9FLAO</name>
<dbReference type="Proteomes" id="UP000269412">
    <property type="component" value="Unassembled WGS sequence"/>
</dbReference>